<dbReference type="EMBL" id="GL349471">
    <property type="protein sequence ID" value="KNC51941.1"/>
    <property type="molecule type" value="Genomic_DNA"/>
</dbReference>
<dbReference type="Gene3D" id="3.90.1580.10">
    <property type="entry name" value="paralog of FGE (formylglycine-generating enzyme)"/>
    <property type="match status" value="1"/>
</dbReference>
<dbReference type="Proteomes" id="UP000054408">
    <property type="component" value="Unassembled WGS sequence"/>
</dbReference>
<dbReference type="InterPro" id="IPR016187">
    <property type="entry name" value="CTDL_fold"/>
</dbReference>
<reference evidence="1 2" key="1">
    <citation type="submission" date="2010-05" db="EMBL/GenBank/DDBJ databases">
        <title>The Genome Sequence of Thecamonas trahens ATCC 50062.</title>
        <authorList>
            <consortium name="The Broad Institute Genome Sequencing Platform"/>
            <person name="Russ C."/>
            <person name="Cuomo C."/>
            <person name="Shea T."/>
            <person name="Young S.K."/>
            <person name="Zeng Q."/>
            <person name="Koehrsen M."/>
            <person name="Haas B."/>
            <person name="Borodovsky M."/>
            <person name="Guigo R."/>
            <person name="Alvarado L."/>
            <person name="Berlin A."/>
            <person name="Bochicchio J."/>
            <person name="Borenstein D."/>
            <person name="Chapman S."/>
            <person name="Chen Z."/>
            <person name="Freedman E."/>
            <person name="Gellesch M."/>
            <person name="Goldberg J."/>
            <person name="Griggs A."/>
            <person name="Gujja S."/>
            <person name="Heilman E."/>
            <person name="Heiman D."/>
            <person name="Hepburn T."/>
            <person name="Howarth C."/>
            <person name="Jen D."/>
            <person name="Larson L."/>
            <person name="Mehta T."/>
            <person name="Park D."/>
            <person name="Pearson M."/>
            <person name="Roberts A."/>
            <person name="Saif S."/>
            <person name="Shenoy N."/>
            <person name="Sisk P."/>
            <person name="Stolte C."/>
            <person name="Sykes S."/>
            <person name="Thomson T."/>
            <person name="Walk T."/>
            <person name="White J."/>
            <person name="Yandava C."/>
            <person name="Burger G."/>
            <person name="Gray M.W."/>
            <person name="Holland P.W.H."/>
            <person name="King N."/>
            <person name="Lang F.B.F."/>
            <person name="Roger A.J."/>
            <person name="Ruiz-Trillo I."/>
            <person name="Lander E."/>
            <person name="Nusbaum C."/>
        </authorList>
    </citation>
    <scope>NUCLEOTIDE SEQUENCE [LARGE SCALE GENOMIC DNA]</scope>
    <source>
        <strain evidence="1 2">ATCC 50062</strain>
    </source>
</reference>
<dbReference type="AlphaFoldDB" id="A0A0L0DIL3"/>
<accession>A0A0L0DIL3</accession>
<proteinExistence type="predicted"/>
<dbReference type="InterPro" id="IPR042095">
    <property type="entry name" value="SUMF_sf"/>
</dbReference>
<evidence type="ECO:0000313" key="2">
    <source>
        <dbReference type="Proteomes" id="UP000054408"/>
    </source>
</evidence>
<protein>
    <submittedName>
        <fullName evidence="1">Uncharacterized protein</fullName>
    </submittedName>
</protein>
<dbReference type="SUPFAM" id="SSF56436">
    <property type="entry name" value="C-type lectin-like"/>
    <property type="match status" value="1"/>
</dbReference>
<dbReference type="GeneID" id="25566932"/>
<dbReference type="RefSeq" id="XP_013755534.1">
    <property type="nucleotide sequence ID" value="XM_013900080.1"/>
</dbReference>
<dbReference type="OrthoDB" id="659at2759"/>
<organism evidence="1 2">
    <name type="scientific">Thecamonas trahens ATCC 50062</name>
    <dbReference type="NCBI Taxonomy" id="461836"/>
    <lineage>
        <taxon>Eukaryota</taxon>
        <taxon>Apusozoa</taxon>
        <taxon>Apusomonadida</taxon>
        <taxon>Apusomonadidae</taxon>
        <taxon>Thecamonas</taxon>
    </lineage>
</organism>
<sequence length="230" mass="25308">MTLRYRSDWVWAKVYMVLAAAGGGRLAVRTSDRVAHVEVDVVSVAEFREFVQSTGWETEAEGYGWSLVALPPSDDAEPLAENAIPPPLLAREIDWWQLAGVSWAGGLAEDGDAVGHVSFHDAEGYCSWRDPSYGRVASVEEWEALPELYRTLSAPAAYEWLGPDVDDSSGAPQATIAPFVGGGEGIDLDLDRLDIDVSADRLSFRCAYDIPYDIMTELMDEDLDDLLDLY</sequence>
<name>A0A0L0DIL3_THETB</name>
<keyword evidence="2" id="KW-1185">Reference proteome</keyword>
<evidence type="ECO:0000313" key="1">
    <source>
        <dbReference type="EMBL" id="KNC51941.1"/>
    </source>
</evidence>
<gene>
    <name evidence="1" type="ORF">AMSG_08184</name>
</gene>